<evidence type="ECO:0000259" key="5">
    <source>
        <dbReference type="Pfam" id="PF00808"/>
    </source>
</evidence>
<protein>
    <recommendedName>
        <fullName evidence="3">DNA polymerase epsilon subunit 3</fullName>
    </recommendedName>
</protein>
<feature type="compositionally biased region" description="Basic and acidic residues" evidence="4">
    <location>
        <begin position="92"/>
        <end position="104"/>
    </location>
</feature>
<reference evidence="7 8" key="1">
    <citation type="submission" date="2025-05" db="UniProtKB">
        <authorList>
            <consortium name="RefSeq"/>
        </authorList>
    </citation>
    <scope>IDENTIFICATION</scope>
    <source>
        <tissue evidence="7 8">Muscle</tissue>
    </source>
</reference>
<proteinExistence type="predicted"/>
<name>A0ABM1BH13_LIMPO</name>
<keyword evidence="6" id="KW-1185">Reference proteome</keyword>
<dbReference type="InterPro" id="IPR003958">
    <property type="entry name" value="CBFA_NFYB_domain"/>
</dbReference>
<evidence type="ECO:0000256" key="2">
    <source>
        <dbReference type="ARBA" id="ARBA00023242"/>
    </source>
</evidence>
<dbReference type="PANTHER" id="PTHR46172:SF1">
    <property type="entry name" value="DNA POLYMERASE EPSILON SUBUNIT 3"/>
    <property type="match status" value="1"/>
</dbReference>
<accession>A0ABM1BH13</accession>
<dbReference type="RefSeq" id="XP_013781842.1">
    <property type="nucleotide sequence ID" value="XM_013926388.2"/>
</dbReference>
<dbReference type="InterPro" id="IPR051377">
    <property type="entry name" value="DNA_Pol-Epsilon_Subunit"/>
</dbReference>
<evidence type="ECO:0000313" key="8">
    <source>
        <dbReference type="RefSeq" id="XP_022249814.1"/>
    </source>
</evidence>
<dbReference type="Pfam" id="PF00808">
    <property type="entry name" value="CBFD_NFYB_HMF"/>
    <property type="match status" value="1"/>
</dbReference>
<evidence type="ECO:0000313" key="6">
    <source>
        <dbReference type="Proteomes" id="UP000694941"/>
    </source>
</evidence>
<evidence type="ECO:0000256" key="3">
    <source>
        <dbReference type="ARBA" id="ARBA00039793"/>
    </source>
</evidence>
<feature type="region of interest" description="Disordered" evidence="4">
    <location>
        <begin position="92"/>
        <end position="143"/>
    </location>
</feature>
<keyword evidence="2" id="KW-0539">Nucleus</keyword>
<feature type="compositionally biased region" description="Acidic residues" evidence="4">
    <location>
        <begin position="119"/>
        <end position="135"/>
    </location>
</feature>
<feature type="domain" description="Transcription factor CBF/NF-Y/archaeal histone" evidence="5">
    <location>
        <begin position="10"/>
        <end position="73"/>
    </location>
</feature>
<organism evidence="6 7">
    <name type="scientific">Limulus polyphemus</name>
    <name type="common">Atlantic horseshoe crab</name>
    <dbReference type="NCBI Taxonomy" id="6850"/>
    <lineage>
        <taxon>Eukaryota</taxon>
        <taxon>Metazoa</taxon>
        <taxon>Ecdysozoa</taxon>
        <taxon>Arthropoda</taxon>
        <taxon>Chelicerata</taxon>
        <taxon>Merostomata</taxon>
        <taxon>Xiphosura</taxon>
        <taxon>Limulidae</taxon>
        <taxon>Limulus</taxon>
    </lineage>
</organism>
<evidence type="ECO:0000256" key="4">
    <source>
        <dbReference type="SAM" id="MobiDB-lite"/>
    </source>
</evidence>
<dbReference type="RefSeq" id="XP_022249814.1">
    <property type="nucleotide sequence ID" value="XM_022394106.1"/>
</dbReference>
<comment type="subcellular location">
    <subcellularLocation>
        <location evidence="1">Nucleus</location>
    </subcellularLocation>
</comment>
<dbReference type="SUPFAM" id="SSF47113">
    <property type="entry name" value="Histone-fold"/>
    <property type="match status" value="1"/>
</dbReference>
<evidence type="ECO:0000313" key="7">
    <source>
        <dbReference type="RefSeq" id="XP_013781842.1"/>
    </source>
</evidence>
<dbReference type="Gene3D" id="1.10.20.10">
    <property type="entry name" value="Histone, subunit A"/>
    <property type="match status" value="1"/>
</dbReference>
<dbReference type="Proteomes" id="UP000694941">
    <property type="component" value="Unplaced"/>
</dbReference>
<evidence type="ECO:0000256" key="1">
    <source>
        <dbReference type="ARBA" id="ARBA00004123"/>
    </source>
</evidence>
<dbReference type="CDD" id="cd22928">
    <property type="entry name" value="HFD_POLE3_DPB4"/>
    <property type="match status" value="1"/>
</dbReference>
<dbReference type="InterPro" id="IPR009072">
    <property type="entry name" value="Histone-fold"/>
</dbReference>
<gene>
    <name evidence="7 8" type="primary">LOC106466147</name>
</gene>
<sequence length="143" mass="15840">MAERPEDFNLPNSVITRIVKDALPDGVNVSKEARSAFSKAASIFVLYATSSANNFALKAKRKTLSGNDVLTAIEDMEFENFLEPLQESLEAFRKEKAKKNESGGKGKKKRPESDKPDVEGGDEEQEVEEDDDLNEENQNSDGN</sequence>
<dbReference type="GeneID" id="106466147"/>
<dbReference type="PANTHER" id="PTHR46172">
    <property type="entry name" value="DNA POLYMERASE EPSILON SUBUNIT 3"/>
    <property type="match status" value="1"/>
</dbReference>